<feature type="domain" description="Cation-transporting P-type ATPase C-terminal" evidence="11">
    <location>
        <begin position="847"/>
        <end position="1017"/>
    </location>
</feature>
<dbReference type="Pfam" id="PF00122">
    <property type="entry name" value="E1-E2_ATPase"/>
    <property type="match status" value="1"/>
</dbReference>
<feature type="transmembrane region" description="Helical" evidence="9">
    <location>
        <begin position="431"/>
        <end position="453"/>
    </location>
</feature>
<evidence type="ECO:0000256" key="6">
    <source>
        <dbReference type="ARBA" id="ARBA00022989"/>
    </source>
</evidence>
<gene>
    <name evidence="12" type="ORF">PanWU01x14_347870</name>
</gene>
<dbReference type="OrthoDB" id="116380at2759"/>
<comment type="caution">
    <text evidence="12">The sequence shown here is derived from an EMBL/GenBank/DDBJ whole genome shotgun (WGS) entry which is preliminary data.</text>
</comment>
<dbReference type="PANTHER" id="PTHR24093:SF470">
    <property type="entry name" value="CALCIUM-TRANSPORTING ATPASE 12, PLASMA MEMBRANE-TYPE-LIKE"/>
    <property type="match status" value="1"/>
</dbReference>
<feature type="transmembrane region" description="Helical" evidence="9">
    <location>
        <begin position="191"/>
        <end position="208"/>
    </location>
</feature>
<name>A0A2P5ABU9_PARAD</name>
<evidence type="ECO:0000256" key="4">
    <source>
        <dbReference type="ARBA" id="ARBA00022837"/>
    </source>
</evidence>
<feature type="transmembrane region" description="Helical" evidence="9">
    <location>
        <begin position="367"/>
        <end position="386"/>
    </location>
</feature>
<comment type="subcellular location">
    <subcellularLocation>
        <location evidence="1">Membrane</location>
    </subcellularLocation>
</comment>
<feature type="region of interest" description="Disordered" evidence="8">
    <location>
        <begin position="1"/>
        <end position="24"/>
    </location>
</feature>
<dbReference type="Gene3D" id="1.20.1110.10">
    <property type="entry name" value="Calcium-transporting ATPase, transmembrane domain"/>
    <property type="match status" value="2"/>
</dbReference>
<dbReference type="InterPro" id="IPR059000">
    <property type="entry name" value="ATPase_P-type_domA"/>
</dbReference>
<proteinExistence type="predicted"/>
<sequence>MSNDLDVESQEEQPVQPDQMNNKTSSGRWRCLKLFFHANRRRLLLISVASEANQGSISLAPADCRDSEIAIIPTPEAMLDVDSRGDGATLLADVVSAENDIDQVPDFTDLHLRQFKTIKRIIKKEDLTSLREFGGPPGLAEALGTDLEKGIPDHEDQHRCCRQMARRAASNLQAPSEGSTFRRLLCSSNNYITFLLLLSALLSIGFGIKEQGLRTGWYEGLIILNAVVILLVFPMIRDLLNDLSKLSEEQKLTEERKMEVVVLRGGAEKNILVSNILMGDVICLKRGCHIPADGLFISGNFLELDNGSKAVVNTASSFLFYGAEVINGEGRMLVTSAGENTVLAKMMSRNRTFFEAKLDKINTRKQIVGLIISVFIMVVLFLRFVLIDKEQVKSGIADVRGKPINFHEFKDLIKRIFTKPNGKICTLTTSLTMLLVGVVEGLPFCVTLAIGYWRRTGMTFAHKLSACVAMGSVTAICTDKTGGLTLEPLEVDKFLIGNDEITEQSVIASGVREPICDGISTTLLLPQALRSEIDEPLLSWAVLRFRTKLEPLRQSCPTILQVRKSIDEEGRGIVMRKNNGESGTTLLHCTGLAAKILPKCSSYLNSEGMLSDIDEQKRLHFVETVESMQLPSTKVIAFAYKETDMGTVEETDLKLLGLVSLKKATRADIIESVERCKRAGIRIILVSGDEVETLVAIAQQFGILQANPTEQEVITGQYFRNLTNEEKMKMVSGISVMGNSLPSDKSLLVKFLRRNGDSVAVIGIETNDVWGLKAADVGLAIGSWSTNLARASASIILWDTNVSILIPVLRYGRCIYNNIQKYIQLELTMLVSGLLIASISIVCVGNMPLNTIQSAWVNMVVPMLGGLALLIEAPSEKLMEQPPSQRNESVITKAMWKNIILQAIYQAIVLLTFQFKGEAILGINEKVKKTMIFNSFVLCQVFNQFNLREVDLKNKLRAIHKNHWLWVALGVTVVLQEIFILIAHRIAGNSRLNWAGWGISFLIGMAPMAMDWAEKFILGFI</sequence>
<keyword evidence="2 9" id="KW-0812">Transmembrane</keyword>
<dbReference type="GO" id="GO:0046872">
    <property type="term" value="F:metal ion binding"/>
    <property type="evidence" value="ECO:0007669"/>
    <property type="project" value="UniProtKB-KW"/>
</dbReference>
<dbReference type="SUPFAM" id="SSF81665">
    <property type="entry name" value="Calcium ATPase, transmembrane domain M"/>
    <property type="match status" value="1"/>
</dbReference>
<keyword evidence="3" id="KW-0479">Metal-binding</keyword>
<dbReference type="InterPro" id="IPR023298">
    <property type="entry name" value="ATPase_P-typ_TM_dom_sf"/>
</dbReference>
<dbReference type="STRING" id="3476.A0A2P5ABU9"/>
<evidence type="ECO:0000259" key="10">
    <source>
        <dbReference type="Pfam" id="PF00122"/>
    </source>
</evidence>
<dbReference type="Pfam" id="PF00689">
    <property type="entry name" value="Cation_ATPase_C"/>
    <property type="match status" value="1"/>
</dbReference>
<feature type="transmembrane region" description="Helical" evidence="9">
    <location>
        <begin position="827"/>
        <end position="849"/>
    </location>
</feature>
<keyword evidence="5" id="KW-0460">Magnesium</keyword>
<feature type="domain" description="P-type ATPase A" evidence="10">
    <location>
        <begin position="258"/>
        <end position="348"/>
    </location>
</feature>
<dbReference type="InterPro" id="IPR023214">
    <property type="entry name" value="HAD_sf"/>
</dbReference>
<keyword evidence="6 9" id="KW-1133">Transmembrane helix</keyword>
<dbReference type="Gene3D" id="2.70.150.10">
    <property type="entry name" value="Calcium-transporting ATPase, cytoplasmic transduction domain A"/>
    <property type="match status" value="1"/>
</dbReference>
<evidence type="ECO:0000313" key="12">
    <source>
        <dbReference type="EMBL" id="PON34009.1"/>
    </source>
</evidence>
<dbReference type="InterPro" id="IPR036412">
    <property type="entry name" value="HAD-like_sf"/>
</dbReference>
<dbReference type="GO" id="GO:0005886">
    <property type="term" value="C:plasma membrane"/>
    <property type="evidence" value="ECO:0007669"/>
    <property type="project" value="TreeGrafter"/>
</dbReference>
<dbReference type="InterPro" id="IPR023299">
    <property type="entry name" value="ATPase_P-typ_cyto_dom_N"/>
</dbReference>
<protein>
    <submittedName>
        <fullName evidence="12">P-type ATPase</fullName>
    </submittedName>
</protein>
<feature type="transmembrane region" description="Helical" evidence="9">
    <location>
        <begin position="994"/>
        <end position="1013"/>
    </location>
</feature>
<dbReference type="Pfam" id="PF13246">
    <property type="entry name" value="Cation_ATPase"/>
    <property type="match status" value="1"/>
</dbReference>
<feature type="transmembrane region" description="Helical" evidence="9">
    <location>
        <begin position="220"/>
        <end position="240"/>
    </location>
</feature>
<organism evidence="12 13">
    <name type="scientific">Parasponia andersonii</name>
    <name type="common">Sponia andersonii</name>
    <dbReference type="NCBI Taxonomy" id="3476"/>
    <lineage>
        <taxon>Eukaryota</taxon>
        <taxon>Viridiplantae</taxon>
        <taxon>Streptophyta</taxon>
        <taxon>Embryophyta</taxon>
        <taxon>Tracheophyta</taxon>
        <taxon>Spermatophyta</taxon>
        <taxon>Magnoliopsida</taxon>
        <taxon>eudicotyledons</taxon>
        <taxon>Gunneridae</taxon>
        <taxon>Pentapetalae</taxon>
        <taxon>rosids</taxon>
        <taxon>fabids</taxon>
        <taxon>Rosales</taxon>
        <taxon>Cannabaceae</taxon>
        <taxon>Parasponia</taxon>
    </lineage>
</organism>
<feature type="compositionally biased region" description="Acidic residues" evidence="8">
    <location>
        <begin position="1"/>
        <end position="11"/>
    </location>
</feature>
<dbReference type="SUPFAM" id="SSF81653">
    <property type="entry name" value="Calcium ATPase, transduction domain A"/>
    <property type="match status" value="1"/>
</dbReference>
<dbReference type="GO" id="GO:0005388">
    <property type="term" value="F:P-type calcium transporter activity"/>
    <property type="evidence" value="ECO:0007669"/>
    <property type="project" value="TreeGrafter"/>
</dbReference>
<evidence type="ECO:0000256" key="7">
    <source>
        <dbReference type="ARBA" id="ARBA00023136"/>
    </source>
</evidence>
<dbReference type="PANTHER" id="PTHR24093">
    <property type="entry name" value="CATION TRANSPORTING ATPASE"/>
    <property type="match status" value="1"/>
</dbReference>
<feature type="transmembrane region" description="Helical" evidence="9">
    <location>
        <begin position="963"/>
        <end position="982"/>
    </location>
</feature>
<dbReference type="GO" id="GO:0000166">
    <property type="term" value="F:nucleotide binding"/>
    <property type="evidence" value="ECO:0007669"/>
    <property type="project" value="InterPro"/>
</dbReference>
<keyword evidence="13" id="KW-1185">Reference proteome</keyword>
<dbReference type="PRINTS" id="PR00119">
    <property type="entry name" value="CATATPASE"/>
</dbReference>
<evidence type="ECO:0000259" key="11">
    <source>
        <dbReference type="Pfam" id="PF00689"/>
    </source>
</evidence>
<evidence type="ECO:0000313" key="13">
    <source>
        <dbReference type="Proteomes" id="UP000237105"/>
    </source>
</evidence>
<keyword evidence="7 9" id="KW-0472">Membrane</keyword>
<evidence type="ECO:0000256" key="8">
    <source>
        <dbReference type="SAM" id="MobiDB-lite"/>
    </source>
</evidence>
<dbReference type="Gene3D" id="3.40.1110.10">
    <property type="entry name" value="Calcium-transporting ATPase, cytoplasmic domain N"/>
    <property type="match status" value="2"/>
</dbReference>
<feature type="compositionally biased region" description="Polar residues" evidence="8">
    <location>
        <begin position="12"/>
        <end position="24"/>
    </location>
</feature>
<reference evidence="13" key="1">
    <citation type="submission" date="2016-06" db="EMBL/GenBank/DDBJ databases">
        <title>Parallel loss of symbiosis genes in relatives of nitrogen-fixing non-legume Parasponia.</title>
        <authorList>
            <person name="Van Velzen R."/>
            <person name="Holmer R."/>
            <person name="Bu F."/>
            <person name="Rutten L."/>
            <person name="Van Zeijl A."/>
            <person name="Liu W."/>
            <person name="Santuari L."/>
            <person name="Cao Q."/>
            <person name="Sharma T."/>
            <person name="Shen D."/>
            <person name="Roswanjaya Y."/>
            <person name="Wardhani T."/>
            <person name="Kalhor M.S."/>
            <person name="Jansen J."/>
            <person name="Van den Hoogen J."/>
            <person name="Gungor B."/>
            <person name="Hartog M."/>
            <person name="Hontelez J."/>
            <person name="Verver J."/>
            <person name="Yang W.-C."/>
            <person name="Schijlen E."/>
            <person name="Repin R."/>
            <person name="Schilthuizen M."/>
            <person name="Schranz E."/>
            <person name="Heidstra R."/>
            <person name="Miyata K."/>
            <person name="Fedorova E."/>
            <person name="Kohlen W."/>
            <person name="Bisseling T."/>
            <person name="Smit S."/>
            <person name="Geurts R."/>
        </authorList>
    </citation>
    <scope>NUCLEOTIDE SEQUENCE [LARGE SCALE GENOMIC DNA]</scope>
    <source>
        <strain evidence="13">cv. WU1-14</strain>
    </source>
</reference>
<evidence type="ECO:0000256" key="3">
    <source>
        <dbReference type="ARBA" id="ARBA00022723"/>
    </source>
</evidence>
<evidence type="ECO:0000256" key="9">
    <source>
        <dbReference type="SAM" id="Phobius"/>
    </source>
</evidence>
<feature type="transmembrane region" description="Helical" evidence="9">
    <location>
        <begin position="855"/>
        <end position="873"/>
    </location>
</feature>
<evidence type="ECO:0000256" key="1">
    <source>
        <dbReference type="ARBA" id="ARBA00004370"/>
    </source>
</evidence>
<dbReference type="AlphaFoldDB" id="A0A2P5ABU9"/>
<evidence type="ECO:0000256" key="5">
    <source>
        <dbReference type="ARBA" id="ARBA00022842"/>
    </source>
</evidence>
<accession>A0A2P5ABU9</accession>
<keyword evidence="4" id="KW-0106">Calcium</keyword>
<dbReference type="InterPro" id="IPR008250">
    <property type="entry name" value="ATPase_P-typ_transduc_dom_A_sf"/>
</dbReference>
<dbReference type="EMBL" id="JXTB01000685">
    <property type="protein sequence ID" value="PON34009.1"/>
    <property type="molecule type" value="Genomic_DNA"/>
</dbReference>
<dbReference type="SUPFAM" id="SSF56784">
    <property type="entry name" value="HAD-like"/>
    <property type="match status" value="1"/>
</dbReference>
<dbReference type="Gene3D" id="3.40.50.1000">
    <property type="entry name" value="HAD superfamily/HAD-like"/>
    <property type="match status" value="2"/>
</dbReference>
<dbReference type="Proteomes" id="UP000237105">
    <property type="component" value="Unassembled WGS sequence"/>
</dbReference>
<dbReference type="InterPro" id="IPR006068">
    <property type="entry name" value="ATPase_P-typ_cation-transptr_C"/>
</dbReference>
<evidence type="ECO:0000256" key="2">
    <source>
        <dbReference type="ARBA" id="ARBA00022692"/>
    </source>
</evidence>